<reference evidence="4 5" key="1">
    <citation type="submission" date="2015-01" db="EMBL/GenBank/DDBJ databases">
        <title>The Genome Sequence of Cladophialophora immunda CBS83496.</title>
        <authorList>
            <consortium name="The Broad Institute Genomics Platform"/>
            <person name="Cuomo C."/>
            <person name="de Hoog S."/>
            <person name="Gorbushina A."/>
            <person name="Stielow B."/>
            <person name="Teixiera M."/>
            <person name="Abouelleil A."/>
            <person name="Chapman S.B."/>
            <person name="Priest M."/>
            <person name="Young S.K."/>
            <person name="Wortman J."/>
            <person name="Nusbaum C."/>
            <person name="Birren B."/>
        </authorList>
    </citation>
    <scope>NUCLEOTIDE SEQUENCE [LARGE SCALE GENOMIC DNA]</scope>
    <source>
        <strain evidence="4 5">CBS 83496</strain>
    </source>
</reference>
<dbReference type="VEuPathDB" id="FungiDB:PV07_04935"/>
<feature type="region of interest" description="Disordered" evidence="2">
    <location>
        <begin position="168"/>
        <end position="190"/>
    </location>
</feature>
<organism evidence="4 5">
    <name type="scientific">Cladophialophora immunda</name>
    <dbReference type="NCBI Taxonomy" id="569365"/>
    <lineage>
        <taxon>Eukaryota</taxon>
        <taxon>Fungi</taxon>
        <taxon>Dikarya</taxon>
        <taxon>Ascomycota</taxon>
        <taxon>Pezizomycotina</taxon>
        <taxon>Eurotiomycetes</taxon>
        <taxon>Chaetothyriomycetidae</taxon>
        <taxon>Chaetothyriales</taxon>
        <taxon>Herpotrichiellaceae</taxon>
        <taxon>Cladophialophora</taxon>
    </lineage>
</organism>
<dbReference type="STRING" id="569365.A0A0D2CFV5"/>
<dbReference type="GO" id="GO:0052689">
    <property type="term" value="F:carboxylic ester hydrolase activity"/>
    <property type="evidence" value="ECO:0007669"/>
    <property type="project" value="TreeGrafter"/>
</dbReference>
<accession>A0A0D2CFV5</accession>
<comment type="similarity">
    <text evidence="1">Belongs to the AB hydrolase superfamily. AB hydrolase 2 family.</text>
</comment>
<keyword evidence="5" id="KW-1185">Reference proteome</keyword>
<dbReference type="InterPro" id="IPR050565">
    <property type="entry name" value="LYPA1-2/EST-like"/>
</dbReference>
<dbReference type="InterPro" id="IPR003140">
    <property type="entry name" value="PLipase/COase/thioEstase"/>
</dbReference>
<name>A0A0D2CFV5_9EURO</name>
<proteinExistence type="inferred from homology"/>
<evidence type="ECO:0000313" key="5">
    <source>
        <dbReference type="Proteomes" id="UP000054466"/>
    </source>
</evidence>
<dbReference type="EMBL" id="KN847042">
    <property type="protein sequence ID" value="KIW29095.1"/>
    <property type="molecule type" value="Genomic_DNA"/>
</dbReference>
<dbReference type="SUPFAM" id="SSF53474">
    <property type="entry name" value="alpha/beta-Hydrolases"/>
    <property type="match status" value="1"/>
</dbReference>
<dbReference type="OrthoDB" id="2418081at2759"/>
<dbReference type="PANTHER" id="PTHR10655">
    <property type="entry name" value="LYSOPHOSPHOLIPASE-RELATED"/>
    <property type="match status" value="1"/>
</dbReference>
<sequence length="280" mass="30808">MKPPAQHPESYVVLPQGPHKQTVIILHGLGSNGRDFGTALLETALPDGTTLRDALPNAKFVFPTALFRRSTMAKRVRLTQWFDIANLEEPSRRADLQVEGLVETTTFIHNLLQSEMDVVGPANVALGGLSQGCAAALVALLLWPGRDVQAAFGMSGWLPFQDLLVATDQPESEDPTDSVFETAEEEPMSPPERAITELREMLDWKPNQDTAAKIPSTPIFLGHGAEDPKIAIRHGEDAAKALSSLGIQVEWHSYDGLGHWYSAEELADLLRFLRERGFHD</sequence>
<feature type="domain" description="Phospholipase/carboxylesterase/thioesterase" evidence="3">
    <location>
        <begin position="211"/>
        <end position="274"/>
    </location>
</feature>
<dbReference type="GeneID" id="27344129"/>
<dbReference type="Proteomes" id="UP000054466">
    <property type="component" value="Unassembled WGS sequence"/>
</dbReference>
<evidence type="ECO:0000259" key="3">
    <source>
        <dbReference type="Pfam" id="PF02230"/>
    </source>
</evidence>
<evidence type="ECO:0000313" key="4">
    <source>
        <dbReference type="EMBL" id="KIW29095.1"/>
    </source>
</evidence>
<evidence type="ECO:0000256" key="1">
    <source>
        <dbReference type="ARBA" id="ARBA00006499"/>
    </source>
</evidence>
<feature type="domain" description="Phospholipase/carboxylesterase/thioesterase" evidence="3">
    <location>
        <begin position="10"/>
        <end position="161"/>
    </location>
</feature>
<dbReference type="AlphaFoldDB" id="A0A0D2CFV5"/>
<dbReference type="RefSeq" id="XP_016249311.1">
    <property type="nucleotide sequence ID" value="XM_016391792.1"/>
</dbReference>
<dbReference type="Pfam" id="PF02230">
    <property type="entry name" value="Abhydrolase_2"/>
    <property type="match status" value="2"/>
</dbReference>
<dbReference type="GO" id="GO:0005737">
    <property type="term" value="C:cytoplasm"/>
    <property type="evidence" value="ECO:0007669"/>
    <property type="project" value="TreeGrafter"/>
</dbReference>
<dbReference type="Gene3D" id="3.40.50.1820">
    <property type="entry name" value="alpha/beta hydrolase"/>
    <property type="match status" value="1"/>
</dbReference>
<evidence type="ECO:0000256" key="2">
    <source>
        <dbReference type="SAM" id="MobiDB-lite"/>
    </source>
</evidence>
<gene>
    <name evidence="4" type="ORF">PV07_04935</name>
</gene>
<dbReference type="PANTHER" id="PTHR10655:SF64">
    <property type="entry name" value="PHOSPHOLIPASE_CARBOXYLESTERASE_THIOESTERASE DOMAIN-CONTAINING PROTEIN"/>
    <property type="match status" value="1"/>
</dbReference>
<feature type="compositionally biased region" description="Acidic residues" evidence="2">
    <location>
        <begin position="170"/>
        <end position="187"/>
    </location>
</feature>
<dbReference type="GO" id="GO:0008474">
    <property type="term" value="F:palmitoyl-(protein) hydrolase activity"/>
    <property type="evidence" value="ECO:0007669"/>
    <property type="project" value="TreeGrafter"/>
</dbReference>
<protein>
    <recommendedName>
        <fullName evidence="3">Phospholipase/carboxylesterase/thioesterase domain-containing protein</fullName>
    </recommendedName>
</protein>
<dbReference type="HOGENOM" id="CLU_049413_2_2_1"/>
<dbReference type="InterPro" id="IPR029058">
    <property type="entry name" value="AB_hydrolase_fold"/>
</dbReference>